<dbReference type="CDD" id="cd06088">
    <property type="entry name" value="KOW_RPL14"/>
    <property type="match status" value="1"/>
</dbReference>
<evidence type="ECO:0000313" key="4">
    <source>
        <dbReference type="Proteomes" id="UP000196365"/>
    </source>
</evidence>
<sequence>MISGIKWGDDMENNDLSLGQVVCSKSGRDKGRYMVVVEKIDSQYVKVADGKIRKIEKAKKKKIKHLMKTNHILFTICNKLETGQEVTNQEILKQLQQLGYNTQLRKGEGV</sequence>
<dbReference type="Gene3D" id="2.30.30.30">
    <property type="match status" value="1"/>
</dbReference>
<dbReference type="Proteomes" id="UP000196365">
    <property type="component" value="Unassembled WGS sequence"/>
</dbReference>
<gene>
    <name evidence="3" type="ORF">SAMN02745973_02182</name>
</gene>
<proteinExistence type="predicted"/>
<protein>
    <recommendedName>
        <fullName evidence="5">Ribosomal protein L14E/L6E/L27E</fullName>
    </recommendedName>
</protein>
<dbReference type="GO" id="GO:0005840">
    <property type="term" value="C:ribosome"/>
    <property type="evidence" value="ECO:0007669"/>
    <property type="project" value="UniProtKB-KW"/>
</dbReference>
<evidence type="ECO:0000256" key="2">
    <source>
        <dbReference type="ARBA" id="ARBA00023274"/>
    </source>
</evidence>
<accession>A0A1T4PRE8</accession>
<dbReference type="GO" id="GO:1990904">
    <property type="term" value="C:ribonucleoprotein complex"/>
    <property type="evidence" value="ECO:0007669"/>
    <property type="project" value="UniProtKB-KW"/>
</dbReference>
<keyword evidence="2" id="KW-0687">Ribonucleoprotein</keyword>
<name>A0A1T4PRE8_9FIRM</name>
<evidence type="ECO:0000313" key="3">
    <source>
        <dbReference type="EMBL" id="SJZ93999.1"/>
    </source>
</evidence>
<keyword evidence="4" id="KW-1185">Reference proteome</keyword>
<keyword evidence="1" id="KW-0689">Ribosomal protein</keyword>
<dbReference type="EMBL" id="FUWV01000020">
    <property type="protein sequence ID" value="SJZ93999.1"/>
    <property type="molecule type" value="Genomic_DNA"/>
</dbReference>
<evidence type="ECO:0008006" key="5">
    <source>
        <dbReference type="Google" id="ProtNLM"/>
    </source>
</evidence>
<evidence type="ECO:0000256" key="1">
    <source>
        <dbReference type="ARBA" id="ARBA00022980"/>
    </source>
</evidence>
<dbReference type="InterPro" id="IPR008991">
    <property type="entry name" value="Translation_prot_SH3-like_sf"/>
</dbReference>
<dbReference type="InterPro" id="IPR041985">
    <property type="entry name" value="Ribosomal_eL14_KOW"/>
</dbReference>
<dbReference type="InterPro" id="IPR014722">
    <property type="entry name" value="Rib_uL2_dom2"/>
</dbReference>
<reference evidence="3 4" key="1">
    <citation type="submission" date="2017-02" db="EMBL/GenBank/DDBJ databases">
        <authorList>
            <person name="Peterson S.W."/>
        </authorList>
    </citation>
    <scope>NUCLEOTIDE SEQUENCE [LARGE SCALE GENOMIC DNA]</scope>
    <source>
        <strain evidence="3 4">DSM 15102</strain>
    </source>
</reference>
<dbReference type="SUPFAM" id="SSF50104">
    <property type="entry name" value="Translation proteins SH3-like domain"/>
    <property type="match status" value="1"/>
</dbReference>
<organism evidence="3 4">
    <name type="scientific">Garciella nitratireducens DSM 15102</name>
    <dbReference type="NCBI Taxonomy" id="1121911"/>
    <lineage>
        <taxon>Bacteria</taxon>
        <taxon>Bacillati</taxon>
        <taxon>Bacillota</taxon>
        <taxon>Clostridia</taxon>
        <taxon>Eubacteriales</taxon>
        <taxon>Eubacteriaceae</taxon>
        <taxon>Garciella</taxon>
    </lineage>
</organism>
<dbReference type="AlphaFoldDB" id="A0A1T4PRE8"/>